<dbReference type="SUPFAM" id="SSF81321">
    <property type="entry name" value="Family A G protein-coupled receptor-like"/>
    <property type="match status" value="1"/>
</dbReference>
<dbReference type="OrthoDB" id="5964776at2759"/>
<comment type="caution">
    <text evidence="8">The sequence shown here is derived from an EMBL/GenBank/DDBJ whole genome shotgun (WGS) entry which is preliminary data.</text>
</comment>
<keyword evidence="9" id="KW-1185">Reference proteome</keyword>
<feature type="domain" description="G-protein coupled receptors family 1 profile" evidence="7">
    <location>
        <begin position="1"/>
        <end position="84"/>
    </location>
</feature>
<accession>A0A8J2J6J1</accession>
<comment type="similarity">
    <text evidence="2">Belongs to the G-protein coupled receptor 1 family.</text>
</comment>
<evidence type="ECO:0000256" key="1">
    <source>
        <dbReference type="ARBA" id="ARBA00004370"/>
    </source>
</evidence>
<evidence type="ECO:0000313" key="9">
    <source>
        <dbReference type="Proteomes" id="UP000708208"/>
    </source>
</evidence>
<dbReference type="GO" id="GO:0016020">
    <property type="term" value="C:membrane"/>
    <property type="evidence" value="ECO:0007669"/>
    <property type="project" value="UniProtKB-SubCell"/>
</dbReference>
<evidence type="ECO:0000256" key="5">
    <source>
        <dbReference type="ARBA" id="ARBA00023136"/>
    </source>
</evidence>
<evidence type="ECO:0000256" key="4">
    <source>
        <dbReference type="ARBA" id="ARBA00022989"/>
    </source>
</evidence>
<dbReference type="PROSITE" id="PS50262">
    <property type="entry name" value="G_PROTEIN_RECEP_F1_2"/>
    <property type="match status" value="1"/>
</dbReference>
<dbReference type="InterPro" id="IPR017452">
    <property type="entry name" value="GPCR_Rhodpsn_7TM"/>
</dbReference>
<reference evidence="8" key="1">
    <citation type="submission" date="2021-06" db="EMBL/GenBank/DDBJ databases">
        <authorList>
            <person name="Hodson N. C."/>
            <person name="Mongue J. A."/>
            <person name="Jaron S. K."/>
        </authorList>
    </citation>
    <scope>NUCLEOTIDE SEQUENCE</scope>
</reference>
<comment type="subcellular location">
    <subcellularLocation>
        <location evidence="1">Membrane</location>
    </subcellularLocation>
</comment>
<gene>
    <name evidence="8" type="ORF">AFUS01_LOCUS3179</name>
</gene>
<evidence type="ECO:0000259" key="7">
    <source>
        <dbReference type="PROSITE" id="PS50262"/>
    </source>
</evidence>
<dbReference type="AlphaFoldDB" id="A0A8J2J6J1"/>
<keyword evidence="5 6" id="KW-0472">Membrane</keyword>
<evidence type="ECO:0000313" key="8">
    <source>
        <dbReference type="EMBL" id="CAG7686785.1"/>
    </source>
</evidence>
<feature type="transmembrane region" description="Helical" evidence="6">
    <location>
        <begin position="12"/>
        <end position="32"/>
    </location>
</feature>
<evidence type="ECO:0000256" key="6">
    <source>
        <dbReference type="SAM" id="Phobius"/>
    </source>
</evidence>
<organism evidence="8 9">
    <name type="scientific">Allacma fusca</name>
    <dbReference type="NCBI Taxonomy" id="39272"/>
    <lineage>
        <taxon>Eukaryota</taxon>
        <taxon>Metazoa</taxon>
        <taxon>Ecdysozoa</taxon>
        <taxon>Arthropoda</taxon>
        <taxon>Hexapoda</taxon>
        <taxon>Collembola</taxon>
        <taxon>Symphypleona</taxon>
        <taxon>Sminthuridae</taxon>
        <taxon>Allacma</taxon>
    </lineage>
</organism>
<dbReference type="InterPro" id="IPR000276">
    <property type="entry name" value="GPCR_Rhodpsn"/>
</dbReference>
<dbReference type="Pfam" id="PF00001">
    <property type="entry name" value="7tm_1"/>
    <property type="match status" value="1"/>
</dbReference>
<dbReference type="GO" id="GO:0004930">
    <property type="term" value="F:G protein-coupled receptor activity"/>
    <property type="evidence" value="ECO:0007669"/>
    <property type="project" value="InterPro"/>
</dbReference>
<protein>
    <recommendedName>
        <fullName evidence="7">G-protein coupled receptors family 1 profile domain-containing protein</fullName>
    </recommendedName>
</protein>
<dbReference type="PROSITE" id="PS00237">
    <property type="entry name" value="G_PROTEIN_RECEP_F1_1"/>
    <property type="match status" value="1"/>
</dbReference>
<dbReference type="Proteomes" id="UP000708208">
    <property type="component" value="Unassembled WGS sequence"/>
</dbReference>
<keyword evidence="4 6" id="KW-1133">Transmembrane helix</keyword>
<keyword evidence="3 6" id="KW-0812">Transmembrane</keyword>
<sequence length="84" mass="9716">MYHFINSLSYTASILILVVICIERYLAIIHPIRSRQILTINRLRYLYLHVSPIPIPPALPPLVMASTQYSTTRTQKISQEFSTK</sequence>
<name>A0A8J2J6J1_9HEXA</name>
<dbReference type="EMBL" id="CAJVCH010018948">
    <property type="protein sequence ID" value="CAG7686785.1"/>
    <property type="molecule type" value="Genomic_DNA"/>
</dbReference>
<evidence type="ECO:0000256" key="3">
    <source>
        <dbReference type="ARBA" id="ARBA00022692"/>
    </source>
</evidence>
<proteinExistence type="inferred from homology"/>
<evidence type="ECO:0000256" key="2">
    <source>
        <dbReference type="ARBA" id="ARBA00010663"/>
    </source>
</evidence>